<dbReference type="EMBL" id="BAAFGK010000005">
    <property type="protein sequence ID" value="GAB0058846.1"/>
    <property type="molecule type" value="Genomic_DNA"/>
</dbReference>
<gene>
    <name evidence="1" type="ORF">SIID45300_03203</name>
</gene>
<reference evidence="1 2" key="2">
    <citation type="submission" date="2024-09" db="EMBL/GenBank/DDBJ databases">
        <title>Draft genome sequence of Candidatus Magnetaquicoccaceae bacterium FCR-1.</title>
        <authorList>
            <person name="Shimoshige H."/>
            <person name="Shimamura S."/>
            <person name="Taoka A."/>
            <person name="Kobayashi H."/>
            <person name="Maekawa T."/>
        </authorList>
    </citation>
    <scope>NUCLEOTIDE SEQUENCE [LARGE SCALE GENOMIC DNA]</scope>
    <source>
        <strain evidence="1 2">FCR-1</strain>
    </source>
</reference>
<reference evidence="1 2" key="1">
    <citation type="submission" date="2024-05" db="EMBL/GenBank/DDBJ databases">
        <authorList>
            <consortium name="Candidatus Magnetaquicoccaceae bacterium FCR-1 genome sequencing consortium"/>
            <person name="Shimoshige H."/>
            <person name="Shimamura S."/>
            <person name="Taoka A."/>
            <person name="Kobayashi H."/>
            <person name="Maekawa T."/>
        </authorList>
    </citation>
    <scope>NUCLEOTIDE SEQUENCE [LARGE SCALE GENOMIC DNA]</scope>
    <source>
        <strain evidence="1 2">FCR-1</strain>
    </source>
</reference>
<organism evidence="1 2">
    <name type="scientific">Candidatus Magnetaquiglobus chichijimensis</name>
    <dbReference type="NCBI Taxonomy" id="3141448"/>
    <lineage>
        <taxon>Bacteria</taxon>
        <taxon>Pseudomonadati</taxon>
        <taxon>Pseudomonadota</taxon>
        <taxon>Magnetococcia</taxon>
        <taxon>Magnetococcales</taxon>
        <taxon>Candidatus Magnetaquicoccaceae</taxon>
        <taxon>Candidatus Magnetaquiglobus</taxon>
    </lineage>
</organism>
<comment type="caution">
    <text evidence="1">The sequence shown here is derived from an EMBL/GenBank/DDBJ whole genome shotgun (WGS) entry which is preliminary data.</text>
</comment>
<sequence>MSADSQPVTFHPEPQRPKLGVGLGYTVSLEFEAISLPPFKDILILAKKCPVGMIGISKCLGLIAPDGFELHEVEDPVVEAILINKQITRRLPLSTVLDILRARVFPYVSRGELMSIDFHVRLRHYRIEGTLLPDDDH</sequence>
<protein>
    <submittedName>
        <fullName evidence="1">Uncharacterized protein</fullName>
    </submittedName>
</protein>
<accession>A0ABQ0CD72</accession>
<dbReference type="RefSeq" id="WP_420906565.1">
    <property type="nucleotide sequence ID" value="NZ_BAAFGK010000005.1"/>
</dbReference>
<proteinExistence type="predicted"/>
<keyword evidence="2" id="KW-1185">Reference proteome</keyword>
<evidence type="ECO:0000313" key="1">
    <source>
        <dbReference type="EMBL" id="GAB0058846.1"/>
    </source>
</evidence>
<dbReference type="Proteomes" id="UP001628193">
    <property type="component" value="Unassembled WGS sequence"/>
</dbReference>
<name>A0ABQ0CD72_9PROT</name>
<evidence type="ECO:0000313" key="2">
    <source>
        <dbReference type="Proteomes" id="UP001628193"/>
    </source>
</evidence>